<feature type="transmembrane region" description="Helical" evidence="10">
    <location>
        <begin position="596"/>
        <end position="617"/>
    </location>
</feature>
<evidence type="ECO:0000256" key="4">
    <source>
        <dbReference type="ARBA" id="ARBA00022692"/>
    </source>
</evidence>
<feature type="transmembrane region" description="Helical" evidence="10">
    <location>
        <begin position="46"/>
        <end position="68"/>
    </location>
</feature>
<keyword evidence="4 10" id="KW-0812">Transmembrane</keyword>
<feature type="transmembrane region" description="Helical" evidence="10">
    <location>
        <begin position="145"/>
        <end position="169"/>
    </location>
</feature>
<evidence type="ECO:0000256" key="8">
    <source>
        <dbReference type="ARBA" id="ARBA00044793"/>
    </source>
</evidence>
<dbReference type="PANTHER" id="PTHR13117:SF5">
    <property type="entry name" value="PROTEIN RFT1 HOMOLOG"/>
    <property type="match status" value="1"/>
</dbReference>
<evidence type="ECO:0000256" key="3">
    <source>
        <dbReference type="ARBA" id="ARBA00010288"/>
    </source>
</evidence>
<evidence type="ECO:0000256" key="2">
    <source>
        <dbReference type="ARBA" id="ARBA00004922"/>
    </source>
</evidence>
<comment type="function">
    <text evidence="9 10">Intramembrane glycolipid transporter that operates in the biosynthetic pathway of dolichol-linked oligosaccharides, the glycan precursors employed in protein asparagine (N)-glycosylation. The sequential addition of sugars to dolichol pyrophosphate produces dolichol-linked oligosaccharides containing fourteen sugars, including two GlcNAcs, nine mannoses and three glucoses. Once assembled, the oligosaccharide is transferred from the lipid to nascent proteins by oligosaccharyltransferases. The assembly of dolichol-linked oligosaccharides begins on the cytosolic side of the endoplasmic reticulum membrane and finishes in its lumen. RFT1 could mediate the translocation of the cytosolically oriented intermediate DolPP-GlcNAc2Man5, produced by ALG11, into the ER lumen where dolichol-linked oligosaccharides assembly continues. However, the intramembrane lipid transporter activity could not be confirmed in vitro.</text>
</comment>
<feature type="transmembrane region" description="Helical" evidence="10">
    <location>
        <begin position="446"/>
        <end position="468"/>
    </location>
</feature>
<comment type="similarity">
    <text evidence="3 10">Belongs to the RFT1 family.</text>
</comment>
<comment type="subcellular location">
    <subcellularLocation>
        <location evidence="1 10">Endoplasmic reticulum membrane</location>
        <topology evidence="1 10">Multi-pass membrane protein</topology>
    </subcellularLocation>
</comment>
<dbReference type="InterPro" id="IPR007594">
    <property type="entry name" value="RFT1"/>
</dbReference>
<feature type="transmembrane region" description="Helical" evidence="10">
    <location>
        <begin position="247"/>
        <end position="271"/>
    </location>
</feature>
<evidence type="ECO:0000256" key="9">
    <source>
        <dbReference type="ARBA" id="ARBA00045912"/>
    </source>
</evidence>
<accession>A0A9N8ZJ55</accession>
<feature type="transmembrane region" description="Helical" evidence="10">
    <location>
        <begin position="216"/>
        <end position="235"/>
    </location>
</feature>
<keyword evidence="10" id="KW-0813">Transport</keyword>
<evidence type="ECO:0000313" key="11">
    <source>
        <dbReference type="EMBL" id="CAG8497307.1"/>
    </source>
</evidence>
<name>A0A9N8ZJ55_9GLOM</name>
<evidence type="ECO:0000256" key="10">
    <source>
        <dbReference type="RuleBase" id="RU365067"/>
    </source>
</evidence>
<dbReference type="AlphaFoldDB" id="A0A9N8ZJ55"/>
<feature type="transmembrane region" description="Helical" evidence="10">
    <location>
        <begin position="504"/>
        <end position="523"/>
    </location>
</feature>
<dbReference type="PANTHER" id="PTHR13117">
    <property type="entry name" value="ENDOPLASMIC RETICULUM MULTISPAN TRANSMEMBRANE PROTEIN-RELATED"/>
    <property type="match status" value="1"/>
</dbReference>
<keyword evidence="7 10" id="KW-0472">Membrane</keyword>
<dbReference type="EMBL" id="CAJVPS010000597">
    <property type="protein sequence ID" value="CAG8497307.1"/>
    <property type="molecule type" value="Genomic_DNA"/>
</dbReference>
<gene>
    <name evidence="11" type="ORF">ALEPTO_LOCUS3299</name>
</gene>
<feature type="transmembrane region" description="Helical" evidence="10">
    <location>
        <begin position="175"/>
        <end position="195"/>
    </location>
</feature>
<reference evidence="11" key="1">
    <citation type="submission" date="2021-06" db="EMBL/GenBank/DDBJ databases">
        <authorList>
            <person name="Kallberg Y."/>
            <person name="Tangrot J."/>
            <person name="Rosling A."/>
        </authorList>
    </citation>
    <scope>NUCLEOTIDE SEQUENCE</scope>
    <source>
        <strain evidence="11">FL130A</strain>
    </source>
</reference>
<feature type="transmembrane region" description="Helical" evidence="10">
    <location>
        <begin position="74"/>
        <end position="92"/>
    </location>
</feature>
<feature type="transmembrane region" description="Helical" evidence="10">
    <location>
        <begin position="554"/>
        <end position="576"/>
    </location>
</feature>
<comment type="caution">
    <text evidence="11">The sequence shown here is derived from an EMBL/GenBank/DDBJ whole genome shotgun (WGS) entry which is preliminary data.</text>
</comment>
<dbReference type="GO" id="GO:0034203">
    <property type="term" value="P:glycolipid translocation"/>
    <property type="evidence" value="ECO:0007669"/>
    <property type="project" value="TreeGrafter"/>
</dbReference>
<sequence>MSETRQRKYPEIRENITKDNINEVDKQNATSQLQNILSTSVKGASYLILLQLLSRLLTFILHQIVLRFTNPKTFGIAAVQLELLLLTILFLSREGFRCALLRGSGIENVQKQEKLQETENEILKQVENLPLANSPKGKAQKITNLSFIPIPFGIFTTFLACLFCIHTASEETFNSPYYVESVILYGVSAFLELIIEPLFITATNNLMFTLRVRSEGVAVVVRCVITFTLTILGAQKQEDNAENMYGILIFAVAQFAYALILFCGYIGYFYWNWNWRELWPRPVIVIQNDRPQKVWFDHDLSHLAFVFTWQSFLKHILTEGDKMLITWLSTPSDQGVYAFVANYGSLIVRILFQPLEETGRTLFSKLLSSIQPLERKQGDIDEKTIEAEETETQKDHLLTSLKILTTLIKFHILLGLLFIALGSNYTGVLIDILVGKKWSTDTPAPMALSSYCFYVPIMGINGITEAFVTGVATKETISSLNYWMIMFSIGFIGAGFVFMRILVAGAVGLVAANAFNLLMRILWSWRFIRNYYLSSVNLVTTADVSRLKSEIDHLLSLSNMTPNFVVCLSFIVAWFVTFWSDQVNGWATLDAKIKHIGVGSLCGLFVIIITYPFLTIFS</sequence>
<comment type="pathway">
    <text evidence="2">Protein modification; protein glycosylation.</text>
</comment>
<keyword evidence="6 10" id="KW-1133">Transmembrane helix</keyword>
<evidence type="ECO:0000313" key="12">
    <source>
        <dbReference type="Proteomes" id="UP000789508"/>
    </source>
</evidence>
<evidence type="ECO:0000256" key="6">
    <source>
        <dbReference type="ARBA" id="ARBA00022989"/>
    </source>
</evidence>
<dbReference type="GO" id="GO:0005789">
    <property type="term" value="C:endoplasmic reticulum membrane"/>
    <property type="evidence" value="ECO:0007669"/>
    <property type="project" value="UniProtKB-SubCell"/>
</dbReference>
<proteinExistence type="inferred from homology"/>
<organism evidence="11 12">
    <name type="scientific">Ambispora leptoticha</name>
    <dbReference type="NCBI Taxonomy" id="144679"/>
    <lineage>
        <taxon>Eukaryota</taxon>
        <taxon>Fungi</taxon>
        <taxon>Fungi incertae sedis</taxon>
        <taxon>Mucoromycota</taxon>
        <taxon>Glomeromycotina</taxon>
        <taxon>Glomeromycetes</taxon>
        <taxon>Archaeosporales</taxon>
        <taxon>Ambisporaceae</taxon>
        <taxon>Ambispora</taxon>
    </lineage>
</organism>
<protein>
    <recommendedName>
        <fullName evidence="8 10">Man(5)GlcNAc(2)-PP-dolichol translocation protein RFT1</fullName>
    </recommendedName>
</protein>
<dbReference type="Pfam" id="PF04506">
    <property type="entry name" value="Rft-1"/>
    <property type="match status" value="1"/>
</dbReference>
<keyword evidence="12" id="KW-1185">Reference proteome</keyword>
<dbReference type="Proteomes" id="UP000789508">
    <property type="component" value="Unassembled WGS sequence"/>
</dbReference>
<keyword evidence="5 10" id="KW-0256">Endoplasmic reticulum</keyword>
<evidence type="ECO:0000256" key="1">
    <source>
        <dbReference type="ARBA" id="ARBA00004477"/>
    </source>
</evidence>
<feature type="transmembrane region" description="Helical" evidence="10">
    <location>
        <begin position="412"/>
        <end position="434"/>
    </location>
</feature>
<evidence type="ECO:0000256" key="7">
    <source>
        <dbReference type="ARBA" id="ARBA00023136"/>
    </source>
</evidence>
<dbReference type="GO" id="GO:0006488">
    <property type="term" value="P:dolichol-linked oligosaccharide biosynthetic process"/>
    <property type="evidence" value="ECO:0007669"/>
    <property type="project" value="InterPro"/>
</dbReference>
<evidence type="ECO:0000256" key="5">
    <source>
        <dbReference type="ARBA" id="ARBA00022824"/>
    </source>
</evidence>
<feature type="transmembrane region" description="Helical" evidence="10">
    <location>
        <begin position="480"/>
        <end position="498"/>
    </location>
</feature>
<dbReference type="OrthoDB" id="9979195at2759"/>